<dbReference type="EMBL" id="JACHJS010000001">
    <property type="protein sequence ID" value="MBB4966917.1"/>
    <property type="molecule type" value="Genomic_DNA"/>
</dbReference>
<evidence type="ECO:0000313" key="2">
    <source>
        <dbReference type="Proteomes" id="UP000542674"/>
    </source>
</evidence>
<dbReference type="RefSeq" id="WP_184671226.1">
    <property type="nucleotide sequence ID" value="NZ_BAABAI010000040.1"/>
</dbReference>
<proteinExistence type="predicted"/>
<sequence length="164" mass="17479">MTRALVVHESLFGNTRAVAEAVGAVLDARVVAVSDAPDVLPDDVDLLVVGAPTHAFGLSRPATRESADAPTTPVRGIREWLAALSPPGHLVTAHAFDTRMATRWPTGSAAKAVTRKLRALRFTVPRRPASFRVTGTTGPLLDGELDRATAWARTILAETSTRPR</sequence>
<protein>
    <submittedName>
        <fullName evidence="1">NAD(P)H dehydrogenase (Quinone)</fullName>
        <ecNumber evidence="1">1.6.5.2</ecNumber>
    </submittedName>
</protein>
<name>A0A7W7WXB1_9PSEU</name>
<organism evidence="1 2">
    <name type="scientific">Saccharothrix violaceirubra</name>
    <dbReference type="NCBI Taxonomy" id="413306"/>
    <lineage>
        <taxon>Bacteria</taxon>
        <taxon>Bacillati</taxon>
        <taxon>Actinomycetota</taxon>
        <taxon>Actinomycetes</taxon>
        <taxon>Pseudonocardiales</taxon>
        <taxon>Pseudonocardiaceae</taxon>
        <taxon>Saccharothrix</taxon>
    </lineage>
</organism>
<dbReference type="InterPro" id="IPR029039">
    <property type="entry name" value="Flavoprotein-like_sf"/>
</dbReference>
<dbReference type="SUPFAM" id="SSF52218">
    <property type="entry name" value="Flavoproteins"/>
    <property type="match status" value="1"/>
</dbReference>
<keyword evidence="1" id="KW-0560">Oxidoreductase</keyword>
<dbReference type="GO" id="GO:0003955">
    <property type="term" value="F:NAD(P)H dehydrogenase (quinone) activity"/>
    <property type="evidence" value="ECO:0007669"/>
    <property type="project" value="UniProtKB-EC"/>
</dbReference>
<dbReference type="Gene3D" id="3.40.50.360">
    <property type="match status" value="1"/>
</dbReference>
<evidence type="ECO:0000313" key="1">
    <source>
        <dbReference type="EMBL" id="MBB4966917.1"/>
    </source>
</evidence>
<accession>A0A7W7WXB1</accession>
<dbReference type="AlphaFoldDB" id="A0A7W7WXB1"/>
<gene>
    <name evidence="1" type="ORF">F4559_004276</name>
</gene>
<dbReference type="Proteomes" id="UP000542674">
    <property type="component" value="Unassembled WGS sequence"/>
</dbReference>
<keyword evidence="2" id="KW-1185">Reference proteome</keyword>
<reference evidence="1 2" key="1">
    <citation type="submission" date="2020-08" db="EMBL/GenBank/DDBJ databases">
        <title>Sequencing the genomes of 1000 actinobacteria strains.</title>
        <authorList>
            <person name="Klenk H.-P."/>
        </authorList>
    </citation>
    <scope>NUCLEOTIDE SEQUENCE [LARGE SCALE GENOMIC DNA]</scope>
    <source>
        <strain evidence="1 2">DSM 45084</strain>
    </source>
</reference>
<comment type="caution">
    <text evidence="1">The sequence shown here is derived from an EMBL/GenBank/DDBJ whole genome shotgun (WGS) entry which is preliminary data.</text>
</comment>
<dbReference type="EC" id="1.6.5.2" evidence="1"/>